<evidence type="ECO:0000313" key="2">
    <source>
        <dbReference type="EMBL" id="MED6125053.1"/>
    </source>
</evidence>
<protein>
    <submittedName>
        <fullName evidence="2">Uncharacterized protein</fullName>
    </submittedName>
</protein>
<dbReference type="EMBL" id="JASCZI010030846">
    <property type="protein sequence ID" value="MED6125053.1"/>
    <property type="molecule type" value="Genomic_DNA"/>
</dbReference>
<dbReference type="Proteomes" id="UP001341840">
    <property type="component" value="Unassembled WGS sequence"/>
</dbReference>
<reference evidence="2 3" key="1">
    <citation type="journal article" date="2023" name="Plants (Basel)">
        <title>Bridging the Gap: Combining Genomics and Transcriptomics Approaches to Understand Stylosanthes scabra, an Orphan Legume from the Brazilian Caatinga.</title>
        <authorList>
            <person name="Ferreira-Neto J.R.C."/>
            <person name="da Silva M.D."/>
            <person name="Binneck E."/>
            <person name="de Melo N.F."/>
            <person name="da Silva R.H."/>
            <person name="de Melo A.L.T.M."/>
            <person name="Pandolfi V."/>
            <person name="Bustamante F.O."/>
            <person name="Brasileiro-Vidal A.C."/>
            <person name="Benko-Iseppon A.M."/>
        </authorList>
    </citation>
    <scope>NUCLEOTIDE SEQUENCE [LARGE SCALE GENOMIC DNA]</scope>
    <source>
        <tissue evidence="2">Leaves</tissue>
    </source>
</reference>
<sequence>MLQKDPYWNNEMVKVTSCLVEQQFPEKYRKMKKREAKRLKKLAEEEAEQNWTHKVSFGPRSKHEPNVTHPRTSPTSLKKQQATFGPRLNVGQMWLNKASTHQTSSNSKPRLDHALGPNVAFP</sequence>
<feature type="compositionally biased region" description="Polar residues" evidence="1">
    <location>
        <begin position="97"/>
        <end position="108"/>
    </location>
</feature>
<feature type="compositionally biased region" description="Polar residues" evidence="1">
    <location>
        <begin position="69"/>
        <end position="83"/>
    </location>
</feature>
<keyword evidence="3" id="KW-1185">Reference proteome</keyword>
<evidence type="ECO:0000256" key="1">
    <source>
        <dbReference type="SAM" id="MobiDB-lite"/>
    </source>
</evidence>
<accession>A0ABU6RLR9</accession>
<organism evidence="2 3">
    <name type="scientific">Stylosanthes scabra</name>
    <dbReference type="NCBI Taxonomy" id="79078"/>
    <lineage>
        <taxon>Eukaryota</taxon>
        <taxon>Viridiplantae</taxon>
        <taxon>Streptophyta</taxon>
        <taxon>Embryophyta</taxon>
        <taxon>Tracheophyta</taxon>
        <taxon>Spermatophyta</taxon>
        <taxon>Magnoliopsida</taxon>
        <taxon>eudicotyledons</taxon>
        <taxon>Gunneridae</taxon>
        <taxon>Pentapetalae</taxon>
        <taxon>rosids</taxon>
        <taxon>fabids</taxon>
        <taxon>Fabales</taxon>
        <taxon>Fabaceae</taxon>
        <taxon>Papilionoideae</taxon>
        <taxon>50 kb inversion clade</taxon>
        <taxon>dalbergioids sensu lato</taxon>
        <taxon>Dalbergieae</taxon>
        <taxon>Pterocarpus clade</taxon>
        <taxon>Stylosanthes</taxon>
    </lineage>
</organism>
<name>A0ABU6RLR9_9FABA</name>
<feature type="region of interest" description="Disordered" evidence="1">
    <location>
        <begin position="44"/>
        <end position="122"/>
    </location>
</feature>
<comment type="caution">
    <text evidence="2">The sequence shown here is derived from an EMBL/GenBank/DDBJ whole genome shotgun (WGS) entry which is preliminary data.</text>
</comment>
<proteinExistence type="predicted"/>
<gene>
    <name evidence="2" type="ORF">PIB30_064836</name>
</gene>
<evidence type="ECO:0000313" key="3">
    <source>
        <dbReference type="Proteomes" id="UP001341840"/>
    </source>
</evidence>